<dbReference type="PROSITE" id="PS51273">
    <property type="entry name" value="GATASE_TYPE_1"/>
    <property type="match status" value="1"/>
</dbReference>
<dbReference type="SUPFAM" id="SSF52317">
    <property type="entry name" value="Class I glutamine amidotransferase-like"/>
    <property type="match status" value="1"/>
</dbReference>
<proteinExistence type="predicted"/>
<dbReference type="InterPro" id="IPR017926">
    <property type="entry name" value="GATASE"/>
</dbReference>
<keyword evidence="2" id="KW-0378">Hydrolase</keyword>
<dbReference type="AlphaFoldDB" id="A0AAU8CKF5"/>
<dbReference type="RefSeq" id="WP_353645134.1">
    <property type="nucleotide sequence ID" value="NZ_CP159253.1"/>
</dbReference>
<dbReference type="EC" id="3.4.-.-" evidence="2"/>
<dbReference type="InterPro" id="IPR029062">
    <property type="entry name" value="Class_I_gatase-like"/>
</dbReference>
<dbReference type="PANTHER" id="PTHR42695">
    <property type="entry name" value="GLUTAMINE AMIDOTRANSFERASE YLR126C-RELATED"/>
    <property type="match status" value="1"/>
</dbReference>
<gene>
    <name evidence="2" type="ORF">ABVK50_18775</name>
</gene>
<dbReference type="EMBL" id="CP159253">
    <property type="protein sequence ID" value="XCG47314.1"/>
    <property type="molecule type" value="Genomic_DNA"/>
</dbReference>
<organism evidence="2">
    <name type="scientific">Mesorhizobium sp. WSM2240</name>
    <dbReference type="NCBI Taxonomy" id="3228851"/>
    <lineage>
        <taxon>Bacteria</taxon>
        <taxon>Pseudomonadati</taxon>
        <taxon>Pseudomonadota</taxon>
        <taxon>Alphaproteobacteria</taxon>
        <taxon>Hyphomicrobiales</taxon>
        <taxon>Phyllobacteriaceae</taxon>
        <taxon>Mesorhizobium</taxon>
    </lineage>
</organism>
<dbReference type="GO" id="GO:0005829">
    <property type="term" value="C:cytosol"/>
    <property type="evidence" value="ECO:0007669"/>
    <property type="project" value="TreeGrafter"/>
</dbReference>
<dbReference type="Gene3D" id="3.40.50.880">
    <property type="match status" value="1"/>
</dbReference>
<dbReference type="GO" id="GO:0016787">
    <property type="term" value="F:hydrolase activity"/>
    <property type="evidence" value="ECO:0007669"/>
    <property type="project" value="UniProtKB-KW"/>
</dbReference>
<keyword evidence="2" id="KW-0315">Glutamine amidotransferase</keyword>
<sequence>MTRVLILVNSTGSKPGLLVPWLLGRDVEFNVRIGAVSGSPTPDDLDDYDGLVLLGGGYMPDDVARGPWLAGEADLTRAALARGTPLLGICLGGQMLAHVGGGTVAANTGVPEKGSTRIRLTADAENDPVFSAVPKETAFIESHVDRITVLPRGAVLLASSEACEFQAFRLGPVAWGTQFHPEMSAENVREWNAAELATLGFDKETLVAEAEAADVAMRRDAEALVGAWVQVVRSRG</sequence>
<name>A0AAU8CKF5_9HYPH</name>
<dbReference type="PANTHER" id="PTHR42695:SF5">
    <property type="entry name" value="GLUTAMINE AMIDOTRANSFERASE YLR126C-RELATED"/>
    <property type="match status" value="1"/>
</dbReference>
<dbReference type="CDD" id="cd01741">
    <property type="entry name" value="GATase1_1"/>
    <property type="match status" value="1"/>
</dbReference>
<evidence type="ECO:0000313" key="2">
    <source>
        <dbReference type="EMBL" id="XCG47314.1"/>
    </source>
</evidence>
<accession>A0AAU8CKF5</accession>
<dbReference type="InterPro" id="IPR044992">
    <property type="entry name" value="ChyE-like"/>
</dbReference>
<dbReference type="Pfam" id="PF00117">
    <property type="entry name" value="GATase"/>
    <property type="match status" value="1"/>
</dbReference>
<feature type="domain" description="Glutamine amidotransferase" evidence="1">
    <location>
        <begin position="45"/>
        <end position="185"/>
    </location>
</feature>
<evidence type="ECO:0000259" key="1">
    <source>
        <dbReference type="Pfam" id="PF00117"/>
    </source>
</evidence>
<protein>
    <submittedName>
        <fullName evidence="2">Type 1 glutamine amidotransferase</fullName>
        <ecNumber evidence="2">3.4.-.-</ecNumber>
    </submittedName>
</protein>
<reference evidence="2" key="1">
    <citation type="submission" date="2024-06" db="EMBL/GenBank/DDBJ databases">
        <title>Mesorhizobium karijinii sp. nov., a symbiont of the iconic Swainsona formosa from arid Australia.</title>
        <authorList>
            <person name="Hill Y.J."/>
            <person name="Watkin E.L.J."/>
            <person name="O'Hara G.W."/>
            <person name="Terpolilli J."/>
            <person name="Tye M.L."/>
            <person name="Kohlmeier M.G."/>
        </authorList>
    </citation>
    <scope>NUCLEOTIDE SEQUENCE</scope>
    <source>
        <strain evidence="2">WSM2240</strain>
    </source>
</reference>